<reference evidence="1" key="1">
    <citation type="submission" date="2021-02" db="EMBL/GenBank/DDBJ databases">
        <authorList>
            <consortium name="DOE Joint Genome Institute"/>
            <person name="Ahrendt S."/>
            <person name="Looney B.P."/>
            <person name="Miyauchi S."/>
            <person name="Morin E."/>
            <person name="Drula E."/>
            <person name="Courty P.E."/>
            <person name="Chicoki N."/>
            <person name="Fauchery L."/>
            <person name="Kohler A."/>
            <person name="Kuo A."/>
            <person name="Labutti K."/>
            <person name="Pangilinan J."/>
            <person name="Lipzen A."/>
            <person name="Riley R."/>
            <person name="Andreopoulos W."/>
            <person name="He G."/>
            <person name="Johnson J."/>
            <person name="Barry K.W."/>
            <person name="Grigoriev I.V."/>
            <person name="Nagy L."/>
            <person name="Hibbett D."/>
            <person name="Henrissat B."/>
            <person name="Matheny P.B."/>
            <person name="Labbe J."/>
            <person name="Martin F."/>
        </authorList>
    </citation>
    <scope>NUCLEOTIDE SEQUENCE</scope>
    <source>
        <strain evidence="1">FP105234-sp</strain>
    </source>
</reference>
<protein>
    <submittedName>
        <fullName evidence="1">Uncharacterized protein</fullName>
    </submittedName>
</protein>
<sequence length="207" mass="21885">MPVPAVTLISSLPPHISPDEHRTLTASTPASFAEIPPVLRHAEENVAVSFDPPVDGLSPEATAKGTLYVIESALVFISAAGPGFQIEYPAITLHAISRADAGPSIYCQLDESVEGDAAAADEDASDMRELSIVPQNPASLEPIFEALSLCASLHPDPNLSDDDDMGADDAFLDASAFEVFTGTEGEELSEVGRVRSDFANDNRFAPY</sequence>
<name>A0ACB8RXF6_9AGAM</name>
<evidence type="ECO:0000313" key="2">
    <source>
        <dbReference type="Proteomes" id="UP000814033"/>
    </source>
</evidence>
<reference evidence="1" key="2">
    <citation type="journal article" date="2022" name="New Phytol.">
        <title>Evolutionary transition to the ectomycorrhizal habit in the genomes of a hyperdiverse lineage of mushroom-forming fungi.</title>
        <authorList>
            <person name="Looney B."/>
            <person name="Miyauchi S."/>
            <person name="Morin E."/>
            <person name="Drula E."/>
            <person name="Courty P.E."/>
            <person name="Kohler A."/>
            <person name="Kuo A."/>
            <person name="LaButti K."/>
            <person name="Pangilinan J."/>
            <person name="Lipzen A."/>
            <person name="Riley R."/>
            <person name="Andreopoulos W."/>
            <person name="He G."/>
            <person name="Johnson J."/>
            <person name="Nolan M."/>
            <person name="Tritt A."/>
            <person name="Barry K.W."/>
            <person name="Grigoriev I.V."/>
            <person name="Nagy L.G."/>
            <person name="Hibbett D."/>
            <person name="Henrissat B."/>
            <person name="Matheny P.B."/>
            <person name="Labbe J."/>
            <person name="Martin F.M."/>
        </authorList>
    </citation>
    <scope>NUCLEOTIDE SEQUENCE</scope>
    <source>
        <strain evidence="1">FP105234-sp</strain>
    </source>
</reference>
<dbReference type="EMBL" id="MU275879">
    <property type="protein sequence ID" value="KAI0048954.1"/>
    <property type="molecule type" value="Genomic_DNA"/>
</dbReference>
<comment type="caution">
    <text evidence="1">The sequence shown here is derived from an EMBL/GenBank/DDBJ whole genome shotgun (WGS) entry which is preliminary data.</text>
</comment>
<keyword evidence="2" id="KW-1185">Reference proteome</keyword>
<gene>
    <name evidence="1" type="ORF">FA95DRAFT_1490055</name>
</gene>
<proteinExistence type="predicted"/>
<dbReference type="Proteomes" id="UP000814033">
    <property type="component" value="Unassembled WGS sequence"/>
</dbReference>
<evidence type="ECO:0000313" key="1">
    <source>
        <dbReference type="EMBL" id="KAI0048954.1"/>
    </source>
</evidence>
<accession>A0ACB8RXF6</accession>
<organism evidence="1 2">
    <name type="scientific">Auriscalpium vulgare</name>
    <dbReference type="NCBI Taxonomy" id="40419"/>
    <lineage>
        <taxon>Eukaryota</taxon>
        <taxon>Fungi</taxon>
        <taxon>Dikarya</taxon>
        <taxon>Basidiomycota</taxon>
        <taxon>Agaricomycotina</taxon>
        <taxon>Agaricomycetes</taxon>
        <taxon>Russulales</taxon>
        <taxon>Auriscalpiaceae</taxon>
        <taxon>Auriscalpium</taxon>
    </lineage>
</organism>